<evidence type="ECO:0000313" key="1">
    <source>
        <dbReference type="EMBL" id="PBL04548.1"/>
    </source>
</evidence>
<dbReference type="AlphaFoldDB" id="A0A2H3EW62"/>
<name>A0A2H3EW62_ARMGA</name>
<feature type="non-terminal residue" evidence="1">
    <location>
        <position position="75"/>
    </location>
</feature>
<evidence type="ECO:0000313" key="2">
    <source>
        <dbReference type="Proteomes" id="UP000217790"/>
    </source>
</evidence>
<dbReference type="InParanoid" id="A0A2H3EW62"/>
<keyword evidence="2" id="KW-1185">Reference proteome</keyword>
<organism evidence="1 2">
    <name type="scientific">Armillaria gallica</name>
    <name type="common">Bulbous honey fungus</name>
    <name type="synonym">Armillaria bulbosa</name>
    <dbReference type="NCBI Taxonomy" id="47427"/>
    <lineage>
        <taxon>Eukaryota</taxon>
        <taxon>Fungi</taxon>
        <taxon>Dikarya</taxon>
        <taxon>Basidiomycota</taxon>
        <taxon>Agaricomycotina</taxon>
        <taxon>Agaricomycetes</taxon>
        <taxon>Agaricomycetidae</taxon>
        <taxon>Agaricales</taxon>
        <taxon>Marasmiineae</taxon>
        <taxon>Physalacriaceae</taxon>
        <taxon>Armillaria</taxon>
    </lineage>
</organism>
<accession>A0A2H3EW62</accession>
<sequence length="75" mass="8570">MMPWQRSVSSGVQRIAALGSCLSFRFSMQSPGCTYPKRKKMRRFRPFGTSLPAPLSLLFELYPPLMPHLLDIQLV</sequence>
<reference evidence="2" key="1">
    <citation type="journal article" date="2017" name="Nat. Ecol. Evol.">
        <title>Genome expansion and lineage-specific genetic innovations in the forest pathogenic fungi Armillaria.</title>
        <authorList>
            <person name="Sipos G."/>
            <person name="Prasanna A.N."/>
            <person name="Walter M.C."/>
            <person name="O'Connor E."/>
            <person name="Balint B."/>
            <person name="Krizsan K."/>
            <person name="Kiss B."/>
            <person name="Hess J."/>
            <person name="Varga T."/>
            <person name="Slot J."/>
            <person name="Riley R."/>
            <person name="Boka B."/>
            <person name="Rigling D."/>
            <person name="Barry K."/>
            <person name="Lee J."/>
            <person name="Mihaltcheva S."/>
            <person name="LaButti K."/>
            <person name="Lipzen A."/>
            <person name="Waldron R."/>
            <person name="Moloney N.M."/>
            <person name="Sperisen C."/>
            <person name="Kredics L."/>
            <person name="Vagvoelgyi C."/>
            <person name="Patrignani A."/>
            <person name="Fitzpatrick D."/>
            <person name="Nagy I."/>
            <person name="Doyle S."/>
            <person name="Anderson J.B."/>
            <person name="Grigoriev I.V."/>
            <person name="Gueldener U."/>
            <person name="Muensterkoetter M."/>
            <person name="Nagy L.G."/>
        </authorList>
    </citation>
    <scope>NUCLEOTIDE SEQUENCE [LARGE SCALE GENOMIC DNA]</scope>
    <source>
        <strain evidence="2">Ar21-2</strain>
    </source>
</reference>
<dbReference type="Proteomes" id="UP000217790">
    <property type="component" value="Unassembled WGS sequence"/>
</dbReference>
<gene>
    <name evidence="1" type="ORF">ARMGADRAFT_1005059</name>
</gene>
<protein>
    <submittedName>
        <fullName evidence="1">Uncharacterized protein</fullName>
    </submittedName>
</protein>
<dbReference type="EMBL" id="KZ293644">
    <property type="protein sequence ID" value="PBL04548.1"/>
    <property type="molecule type" value="Genomic_DNA"/>
</dbReference>
<proteinExistence type="predicted"/>